<organism evidence="2 3">
    <name type="scientific">Ensifer adhaerens</name>
    <name type="common">Sinorhizobium morelense</name>
    <dbReference type="NCBI Taxonomy" id="106592"/>
    <lineage>
        <taxon>Bacteria</taxon>
        <taxon>Pseudomonadati</taxon>
        <taxon>Pseudomonadota</taxon>
        <taxon>Alphaproteobacteria</taxon>
        <taxon>Hyphomicrobiales</taxon>
        <taxon>Rhizobiaceae</taxon>
        <taxon>Sinorhizobium/Ensifer group</taxon>
        <taxon>Ensifer</taxon>
    </lineage>
</organism>
<dbReference type="CDD" id="cd00093">
    <property type="entry name" value="HTH_XRE"/>
    <property type="match status" value="1"/>
</dbReference>
<dbReference type="EMBL" id="CP098807">
    <property type="protein sequence ID" value="USJ24725.1"/>
    <property type="molecule type" value="Genomic_DNA"/>
</dbReference>
<dbReference type="Proteomes" id="UP001055460">
    <property type="component" value="Chromosome"/>
</dbReference>
<sequence>MALRTTRFDVQDHLKTPEERLAYLEAAFDDGDPALIAHSLGDVARSLGMSDVAKKAGVTREALYKALSENGDPKLSTLLGVVAALGIKLSVAPAEVDTDNYAETRLAP</sequence>
<name>A0A9Q8YAV0_ENSAD</name>
<dbReference type="InterPro" id="IPR001387">
    <property type="entry name" value="Cro/C1-type_HTH"/>
</dbReference>
<reference evidence="2" key="1">
    <citation type="submission" date="2022-06" db="EMBL/GenBank/DDBJ databases">
        <title>Physiological and biochemical characterization and genomic elucidation of a strain of the genus Ensifer adhaerens M8 that combines arsenic oxidation and chromium reduction.</title>
        <authorList>
            <person name="Li X."/>
            <person name="Yu c."/>
        </authorList>
    </citation>
    <scope>NUCLEOTIDE SEQUENCE</scope>
    <source>
        <strain evidence="2">M8</strain>
    </source>
</reference>
<feature type="domain" description="HTH cro/C1-type" evidence="1">
    <location>
        <begin position="49"/>
        <end position="96"/>
    </location>
</feature>
<dbReference type="InterPro" id="IPR014057">
    <property type="entry name" value="HI1420"/>
</dbReference>
<dbReference type="Gene3D" id="1.10.260.40">
    <property type="entry name" value="lambda repressor-like DNA-binding domains"/>
    <property type="match status" value="1"/>
</dbReference>
<dbReference type="PANTHER" id="PTHR40275">
    <property type="entry name" value="SSL7038 PROTEIN"/>
    <property type="match status" value="1"/>
</dbReference>
<dbReference type="GO" id="GO:0003677">
    <property type="term" value="F:DNA binding"/>
    <property type="evidence" value="ECO:0007669"/>
    <property type="project" value="InterPro"/>
</dbReference>
<dbReference type="PROSITE" id="PS50943">
    <property type="entry name" value="HTH_CROC1"/>
    <property type="match status" value="1"/>
</dbReference>
<accession>A0A9Q8YAV0</accession>
<dbReference type="PANTHER" id="PTHR40275:SF1">
    <property type="entry name" value="SSL7038 PROTEIN"/>
    <property type="match status" value="1"/>
</dbReference>
<gene>
    <name evidence="2" type="ORF">NE863_07095</name>
</gene>
<dbReference type="InterPro" id="IPR010982">
    <property type="entry name" value="Lambda_DNA-bd_dom_sf"/>
</dbReference>
<evidence type="ECO:0000259" key="1">
    <source>
        <dbReference type="PROSITE" id="PS50943"/>
    </source>
</evidence>
<dbReference type="SUPFAM" id="SSF47413">
    <property type="entry name" value="lambda repressor-like DNA-binding domains"/>
    <property type="match status" value="1"/>
</dbReference>
<protein>
    <submittedName>
        <fullName evidence="2">Addiction module antidote protein</fullName>
    </submittedName>
</protein>
<dbReference type="RefSeq" id="WP_250806401.1">
    <property type="nucleotide sequence ID" value="NZ_CP098807.1"/>
</dbReference>
<evidence type="ECO:0000313" key="3">
    <source>
        <dbReference type="Proteomes" id="UP001055460"/>
    </source>
</evidence>
<proteinExistence type="predicted"/>
<evidence type="ECO:0000313" key="2">
    <source>
        <dbReference type="EMBL" id="USJ24725.1"/>
    </source>
</evidence>
<dbReference type="NCBIfam" id="TIGR02684">
    <property type="entry name" value="dnstrm_HI1420"/>
    <property type="match status" value="1"/>
</dbReference>
<dbReference type="Pfam" id="PF21716">
    <property type="entry name" value="dnstrm_HI1420"/>
    <property type="match status" value="1"/>
</dbReference>
<dbReference type="AlphaFoldDB" id="A0A9Q8YAV0"/>